<organism evidence="1 2">
    <name type="scientific">Streptomyces marokkonensis</name>
    <dbReference type="NCBI Taxonomy" id="324855"/>
    <lineage>
        <taxon>Bacteria</taxon>
        <taxon>Bacillati</taxon>
        <taxon>Actinomycetota</taxon>
        <taxon>Actinomycetes</taxon>
        <taxon>Kitasatosporales</taxon>
        <taxon>Streptomycetaceae</taxon>
        <taxon>Streptomyces</taxon>
    </lineage>
</organism>
<dbReference type="Proteomes" id="UP001500034">
    <property type="component" value="Unassembled WGS sequence"/>
</dbReference>
<keyword evidence="2" id="KW-1185">Reference proteome</keyword>
<evidence type="ECO:0000313" key="1">
    <source>
        <dbReference type="EMBL" id="GAA3958767.1"/>
    </source>
</evidence>
<reference evidence="2" key="1">
    <citation type="journal article" date="2019" name="Int. J. Syst. Evol. Microbiol.">
        <title>The Global Catalogue of Microorganisms (GCM) 10K type strain sequencing project: providing services to taxonomists for standard genome sequencing and annotation.</title>
        <authorList>
            <consortium name="The Broad Institute Genomics Platform"/>
            <consortium name="The Broad Institute Genome Sequencing Center for Infectious Disease"/>
            <person name="Wu L."/>
            <person name="Ma J."/>
        </authorList>
    </citation>
    <scope>NUCLEOTIDE SEQUENCE [LARGE SCALE GENOMIC DNA]</scope>
    <source>
        <strain evidence="2">JCM 17027</strain>
    </source>
</reference>
<gene>
    <name evidence="1" type="ORF">GCM10022384_09570</name>
</gene>
<evidence type="ECO:0000313" key="2">
    <source>
        <dbReference type="Proteomes" id="UP001500034"/>
    </source>
</evidence>
<dbReference type="EMBL" id="BAABCQ010000012">
    <property type="protein sequence ID" value="GAA3958767.1"/>
    <property type="molecule type" value="Genomic_DNA"/>
</dbReference>
<comment type="caution">
    <text evidence="1">The sequence shown here is derived from an EMBL/GenBank/DDBJ whole genome shotgun (WGS) entry which is preliminary data.</text>
</comment>
<name>A0ABP7P2T5_9ACTN</name>
<protein>
    <submittedName>
        <fullName evidence="1">Uncharacterized protein</fullName>
    </submittedName>
</protein>
<sequence>MHLYADAVAAGQEPHQEAPAGWYAVHQGVGRQFADAQHHIVRALMHTPLGECLPCEGPGGGNRPAFAAVEAFSWGRGLSFFVHVTRVTLRGHDETERTAVQRDRTGARR</sequence>
<proteinExistence type="predicted"/>
<accession>A0ABP7P2T5</accession>